<comment type="similarity">
    <text evidence="8">Belongs to the shikimate dehydrogenase family.</text>
</comment>
<proteinExistence type="inferred from homology"/>
<dbReference type="Pfam" id="PF08501">
    <property type="entry name" value="Shikimate_dh_N"/>
    <property type="match status" value="1"/>
</dbReference>
<dbReference type="InterPro" id="IPR006151">
    <property type="entry name" value="Shikm_DH/Glu-tRNA_Rdtase"/>
</dbReference>
<dbReference type="InterPro" id="IPR011342">
    <property type="entry name" value="Shikimate_DH"/>
</dbReference>
<dbReference type="PANTHER" id="PTHR21089:SF1">
    <property type="entry name" value="BIFUNCTIONAL 3-DEHYDROQUINATE DEHYDRATASE_SHIKIMATE DEHYDROGENASE, CHLOROPLASTIC"/>
    <property type="match status" value="1"/>
</dbReference>
<feature type="binding site" evidence="8">
    <location>
        <position position="108"/>
    </location>
    <ligand>
        <name>shikimate</name>
        <dbReference type="ChEBI" id="CHEBI:36208"/>
    </ligand>
</feature>
<feature type="binding site" evidence="8">
    <location>
        <position position="253"/>
    </location>
    <ligand>
        <name>shikimate</name>
        <dbReference type="ChEBI" id="CHEBI:36208"/>
    </ligand>
</feature>
<dbReference type="Gene3D" id="3.40.50.10860">
    <property type="entry name" value="Leucine Dehydrogenase, chain A, domain 1"/>
    <property type="match status" value="1"/>
</dbReference>
<dbReference type="CDD" id="cd01065">
    <property type="entry name" value="NAD_bind_Shikimate_DH"/>
    <property type="match status" value="1"/>
</dbReference>
<keyword evidence="3 8" id="KW-0028">Amino-acid biosynthesis</keyword>
<dbReference type="Gene3D" id="3.40.50.720">
    <property type="entry name" value="NAD(P)-binding Rossmann-like Domain"/>
    <property type="match status" value="1"/>
</dbReference>
<evidence type="ECO:0000259" key="11">
    <source>
        <dbReference type="Pfam" id="PF18317"/>
    </source>
</evidence>
<dbReference type="GO" id="GO:0004764">
    <property type="term" value="F:shikimate 3-dehydrogenase (NADP+) activity"/>
    <property type="evidence" value="ECO:0007669"/>
    <property type="project" value="UniProtKB-EC"/>
</dbReference>
<dbReference type="InterPro" id="IPR022893">
    <property type="entry name" value="Shikimate_DH_fam"/>
</dbReference>
<evidence type="ECO:0000259" key="9">
    <source>
        <dbReference type="Pfam" id="PF01488"/>
    </source>
</evidence>
<feature type="domain" description="Shikimate dehydrogenase substrate binding N-terminal" evidence="10">
    <location>
        <begin position="12"/>
        <end position="93"/>
    </location>
</feature>
<feature type="binding site" evidence="8">
    <location>
        <position position="225"/>
    </location>
    <ligand>
        <name>shikimate</name>
        <dbReference type="ChEBI" id="CHEBI:36208"/>
    </ligand>
</feature>
<dbReference type="Pfam" id="PF18317">
    <property type="entry name" value="SDH_C"/>
    <property type="match status" value="1"/>
</dbReference>
<keyword evidence="4 8" id="KW-0521">NADP</keyword>
<feature type="binding site" evidence="8">
    <location>
        <position position="83"/>
    </location>
    <ligand>
        <name>NADP(+)</name>
        <dbReference type="ChEBI" id="CHEBI:58349"/>
    </ligand>
</feature>
<evidence type="ECO:0000259" key="10">
    <source>
        <dbReference type="Pfam" id="PF08501"/>
    </source>
</evidence>
<dbReference type="HAMAP" id="MF_00222">
    <property type="entry name" value="Shikimate_DH_AroE"/>
    <property type="match status" value="1"/>
</dbReference>
<name>A0ABU1N644_9CAUL</name>
<keyword evidence="6 8" id="KW-0057">Aromatic amino acid biosynthesis</keyword>
<feature type="binding site" evidence="8">
    <location>
        <position position="223"/>
    </location>
    <ligand>
        <name>NADP(+)</name>
        <dbReference type="ChEBI" id="CHEBI:58349"/>
    </ligand>
</feature>
<feature type="binding site" evidence="8">
    <location>
        <begin position="134"/>
        <end position="138"/>
    </location>
    <ligand>
        <name>NADP(+)</name>
        <dbReference type="ChEBI" id="CHEBI:58349"/>
    </ligand>
</feature>
<comment type="catalytic activity">
    <reaction evidence="7 8">
        <text>shikimate + NADP(+) = 3-dehydroshikimate + NADPH + H(+)</text>
        <dbReference type="Rhea" id="RHEA:17737"/>
        <dbReference type="ChEBI" id="CHEBI:15378"/>
        <dbReference type="ChEBI" id="CHEBI:16630"/>
        <dbReference type="ChEBI" id="CHEBI:36208"/>
        <dbReference type="ChEBI" id="CHEBI:57783"/>
        <dbReference type="ChEBI" id="CHEBI:58349"/>
        <dbReference type="EC" id="1.1.1.25"/>
    </reaction>
</comment>
<dbReference type="EC" id="1.1.1.25" evidence="2 8"/>
<dbReference type="InterPro" id="IPR046346">
    <property type="entry name" value="Aminoacid_DH-like_N_sf"/>
</dbReference>
<evidence type="ECO:0000256" key="2">
    <source>
        <dbReference type="ARBA" id="ARBA00012962"/>
    </source>
</evidence>
<dbReference type="NCBIfam" id="TIGR00507">
    <property type="entry name" value="aroE"/>
    <property type="match status" value="1"/>
</dbReference>
<protein>
    <recommendedName>
        <fullName evidence="2 8">Shikimate dehydrogenase (NADP(+))</fullName>
        <shortName evidence="8">SDH</shortName>
        <ecNumber evidence="2 8">1.1.1.25</ecNumber>
    </recommendedName>
</protein>
<evidence type="ECO:0000256" key="1">
    <source>
        <dbReference type="ARBA" id="ARBA00004871"/>
    </source>
</evidence>
<gene>
    <name evidence="8" type="primary">aroE</name>
    <name evidence="12" type="ORF">J2800_004689</name>
</gene>
<dbReference type="Proteomes" id="UP001262754">
    <property type="component" value="Unassembled WGS sequence"/>
</dbReference>
<dbReference type="Pfam" id="PF01488">
    <property type="entry name" value="Shikimate_DH"/>
    <property type="match status" value="1"/>
</dbReference>
<dbReference type="InterPro" id="IPR041121">
    <property type="entry name" value="SDH_C"/>
</dbReference>
<feature type="active site" description="Proton acceptor" evidence="8">
    <location>
        <position position="71"/>
    </location>
</feature>
<dbReference type="SUPFAM" id="SSF53223">
    <property type="entry name" value="Aminoacid dehydrogenase-like, N-terminal domain"/>
    <property type="match status" value="1"/>
</dbReference>
<feature type="binding site" evidence="8">
    <location>
        <begin position="158"/>
        <end position="163"/>
    </location>
    <ligand>
        <name>NADP(+)</name>
        <dbReference type="ChEBI" id="CHEBI:58349"/>
    </ligand>
</feature>
<sequence>MSVTGAAVVAGVCGQPIRHSMSPVIHNAWIAAAGLNAAYVPFAPGEDNFEAFVEGLRGGAIRGLNVTIPFKEQALACADRCSDLAKLAGAANLLVFEADGTITADNTDGPGLLDAIAVQAPGFDLTVSSVVVLGAGGAARGAAAALALAGAPRVSIVNRTFARAEAIARSIGGVVEAASDDELDVLLAQAGLVINATSLGLGGGPGPAARLELTPETAVVVDMVYKPLRTEFLRRAEAAGRRTVDGLEMLLRQAVPSFEAFFGSAPPAGVDVRALALAQLGEAAR</sequence>
<feature type="domain" description="SDH C-terminal" evidence="11">
    <location>
        <begin position="246"/>
        <end position="275"/>
    </location>
</feature>
<feature type="binding site" evidence="8">
    <location>
        <position position="246"/>
    </location>
    <ligand>
        <name>NADP(+)</name>
        <dbReference type="ChEBI" id="CHEBI:58349"/>
    </ligand>
</feature>
<dbReference type="InterPro" id="IPR013708">
    <property type="entry name" value="Shikimate_DH-bd_N"/>
</dbReference>
<dbReference type="SUPFAM" id="SSF51735">
    <property type="entry name" value="NAD(P)-binding Rossmann-fold domains"/>
    <property type="match status" value="1"/>
</dbReference>
<evidence type="ECO:0000313" key="12">
    <source>
        <dbReference type="EMBL" id="MDR6533919.1"/>
    </source>
</evidence>
<dbReference type="InterPro" id="IPR036291">
    <property type="entry name" value="NAD(P)-bd_dom_sf"/>
</dbReference>
<evidence type="ECO:0000256" key="5">
    <source>
        <dbReference type="ARBA" id="ARBA00023002"/>
    </source>
</evidence>
<evidence type="ECO:0000313" key="13">
    <source>
        <dbReference type="Proteomes" id="UP001262754"/>
    </source>
</evidence>
<feature type="binding site" evidence="8">
    <location>
        <position position="92"/>
    </location>
    <ligand>
        <name>shikimate</name>
        <dbReference type="ChEBI" id="CHEBI:36208"/>
    </ligand>
</feature>
<evidence type="ECO:0000256" key="3">
    <source>
        <dbReference type="ARBA" id="ARBA00022605"/>
    </source>
</evidence>
<evidence type="ECO:0000256" key="6">
    <source>
        <dbReference type="ARBA" id="ARBA00023141"/>
    </source>
</evidence>
<evidence type="ECO:0000256" key="4">
    <source>
        <dbReference type="ARBA" id="ARBA00022857"/>
    </source>
</evidence>
<evidence type="ECO:0000256" key="7">
    <source>
        <dbReference type="ARBA" id="ARBA00049442"/>
    </source>
</evidence>
<reference evidence="12 13" key="1">
    <citation type="submission" date="2023-07" db="EMBL/GenBank/DDBJ databases">
        <title>Sorghum-associated microbial communities from plants grown in Nebraska, USA.</title>
        <authorList>
            <person name="Schachtman D."/>
        </authorList>
    </citation>
    <scope>NUCLEOTIDE SEQUENCE [LARGE SCALE GENOMIC DNA]</scope>
    <source>
        <strain evidence="12 13">DS2154</strain>
    </source>
</reference>
<comment type="subunit">
    <text evidence="8">Homodimer.</text>
</comment>
<feature type="binding site" evidence="8">
    <location>
        <position position="67"/>
    </location>
    <ligand>
        <name>shikimate</name>
        <dbReference type="ChEBI" id="CHEBI:36208"/>
    </ligand>
</feature>
<feature type="domain" description="Quinate/shikimate 5-dehydrogenase/glutamyl-tRNA reductase" evidence="9">
    <location>
        <begin position="124"/>
        <end position="198"/>
    </location>
</feature>
<comment type="caution">
    <text evidence="12">The sequence shown here is derived from an EMBL/GenBank/DDBJ whole genome shotgun (WGS) entry which is preliminary data.</text>
</comment>
<dbReference type="PANTHER" id="PTHR21089">
    <property type="entry name" value="SHIKIMATE DEHYDROGENASE"/>
    <property type="match status" value="1"/>
</dbReference>
<comment type="pathway">
    <text evidence="1 8">Metabolic intermediate biosynthesis; chorismate biosynthesis; chorismate from D-erythrose 4-phosphate and phosphoenolpyruvate: step 4/7.</text>
</comment>
<organism evidence="12 13">
    <name type="scientific">Caulobacter rhizosphaerae</name>
    <dbReference type="NCBI Taxonomy" id="2010972"/>
    <lineage>
        <taxon>Bacteria</taxon>
        <taxon>Pseudomonadati</taxon>
        <taxon>Pseudomonadota</taxon>
        <taxon>Alphaproteobacteria</taxon>
        <taxon>Caulobacterales</taxon>
        <taxon>Caulobacteraceae</taxon>
        <taxon>Caulobacter</taxon>
    </lineage>
</organism>
<dbReference type="EMBL" id="JAVDRL010000016">
    <property type="protein sequence ID" value="MDR6533919.1"/>
    <property type="molecule type" value="Genomic_DNA"/>
</dbReference>
<dbReference type="RefSeq" id="WP_163233562.1">
    <property type="nucleotide sequence ID" value="NZ_BMLD01000017.1"/>
</dbReference>
<keyword evidence="5 8" id="KW-0560">Oxidoreductase</keyword>
<evidence type="ECO:0000256" key="8">
    <source>
        <dbReference type="HAMAP-Rule" id="MF_00222"/>
    </source>
</evidence>
<accession>A0ABU1N644</accession>
<comment type="function">
    <text evidence="8">Involved in the biosynthesis of the chorismate, which leads to the biosynthesis of aromatic amino acids. Catalyzes the reversible NADPH linked reduction of 3-dehydroshikimate (DHSA) to yield shikimate (SA).</text>
</comment>
<feature type="binding site" evidence="8">
    <location>
        <begin position="20"/>
        <end position="22"/>
    </location>
    <ligand>
        <name>shikimate</name>
        <dbReference type="ChEBI" id="CHEBI:36208"/>
    </ligand>
</feature>
<keyword evidence="13" id="KW-1185">Reference proteome</keyword>